<protein>
    <submittedName>
        <fullName evidence="3">VWD domain-containing protein</fullName>
    </submittedName>
</protein>
<dbReference type="SMART" id="SM00216">
    <property type="entry name" value="VWD"/>
    <property type="match status" value="1"/>
</dbReference>
<dbReference type="Pfam" id="PF00094">
    <property type="entry name" value="VWD"/>
    <property type="match status" value="1"/>
</dbReference>
<evidence type="ECO:0000313" key="4">
    <source>
        <dbReference type="Proteomes" id="UP000660381"/>
    </source>
</evidence>
<dbReference type="EMBL" id="JACJTQ010000006">
    <property type="protein sequence ID" value="MBD2691374.1"/>
    <property type="molecule type" value="Genomic_DNA"/>
</dbReference>
<name>A0ABR8IZ53_9NOST</name>
<dbReference type="Proteomes" id="UP000660381">
    <property type="component" value="Unassembled WGS sequence"/>
</dbReference>
<dbReference type="InterPro" id="IPR051495">
    <property type="entry name" value="Epithelial_Barrier/Signaling"/>
</dbReference>
<feature type="domain" description="VWFD" evidence="2">
    <location>
        <begin position="429"/>
        <end position="649"/>
    </location>
</feature>
<gene>
    <name evidence="3" type="ORF">H6G68_06295</name>
</gene>
<sequence>MRKLIYWFLGAVTFIFVATSTIWKQAISLSLCGILGFNSVTCHGWFLDGWVNAAVPKSGVEIAQVDIFDNRNDGNSKPSNGNVDIFKKPNPNSDSSQPNRNNGKNQSFPDNVIDDTAKNTAQDVEGRKVYSFFINGIQNSESNYGETKLLVENLLKAAGVYPPVISTDTYNFSSVENGRKLSELSDKLEKINQERSSRLKNPIVQIITIDLILSSWGSQAISLFGDLIESTLQFFLSKVQSGDGKALVSKTTNFIKEVDKKESEKAKKTCKDTPKMKFVIVAHSQGNFFADEVAANLPNDIAKRTVILGFSTWHSYGKSQSKGIKVKAISRSEDISVIPFRILKKLDGQITISNLPPLPKYKDSQGELKESNIIENHSLKDYLGSPTKPEYTKAANESFLFASNTLGNLLNFDSGNYEKKKDCSEQALKTGKSYGDPHIITFDGYRYSFQMVGEFTLVKAKDNSFEIQVRQGAVPGRQLSLNTGAAMKVGNTRVAFYSKDFPDANKNTQLRVDGKPTVVEGSLSLPGGGVITRSGGDYVVIWPTGEQVTIHNITVAGSTFMNVIPAVPDQSDRYIGLLGNLNSDPNDDLRTRNGNIVPTKNNSTYGQLSTALNNLLPVPVALSKVETLFFDQLYKEFGDSWRINESESLFDYASGQSTDTFTKRGFPNNYISLSSFLPPQLRKAEEICQRAGVSGDLLDGCIFDVANTGEAGFAQAAADAVTGIVKDRVQQEIRNRIPVNIPGVRFP</sequence>
<reference evidence="3 4" key="1">
    <citation type="journal article" date="2020" name="ISME J.">
        <title>Comparative genomics reveals insights into cyanobacterial evolution and habitat adaptation.</title>
        <authorList>
            <person name="Chen M.Y."/>
            <person name="Teng W.K."/>
            <person name="Zhao L."/>
            <person name="Hu C.X."/>
            <person name="Zhou Y.K."/>
            <person name="Han B.P."/>
            <person name="Song L.R."/>
            <person name="Shu W.S."/>
        </authorList>
    </citation>
    <scope>NUCLEOTIDE SEQUENCE [LARGE SCALE GENOMIC DNA]</scope>
    <source>
        <strain evidence="3 4">FACHB-362</strain>
    </source>
</reference>
<organism evidence="3 4">
    <name type="scientific">Anabaena catenula FACHB-362</name>
    <dbReference type="NCBI Taxonomy" id="2692877"/>
    <lineage>
        <taxon>Bacteria</taxon>
        <taxon>Bacillati</taxon>
        <taxon>Cyanobacteriota</taxon>
        <taxon>Cyanophyceae</taxon>
        <taxon>Nostocales</taxon>
        <taxon>Nostocaceae</taxon>
        <taxon>Anabaena</taxon>
    </lineage>
</organism>
<proteinExistence type="predicted"/>
<dbReference type="PROSITE" id="PS51233">
    <property type="entry name" value="VWFD"/>
    <property type="match status" value="1"/>
</dbReference>
<dbReference type="RefSeq" id="WP_190905873.1">
    <property type="nucleotide sequence ID" value="NZ_JACJTQ010000006.1"/>
</dbReference>
<comment type="caution">
    <text evidence="3">The sequence shown here is derived from an EMBL/GenBank/DDBJ whole genome shotgun (WGS) entry which is preliminary data.</text>
</comment>
<evidence type="ECO:0000313" key="3">
    <source>
        <dbReference type="EMBL" id="MBD2691374.1"/>
    </source>
</evidence>
<dbReference type="InterPro" id="IPR001846">
    <property type="entry name" value="VWF_type-D"/>
</dbReference>
<dbReference type="PANTHER" id="PTHR13802">
    <property type="entry name" value="MUCIN 4-RELATED"/>
    <property type="match status" value="1"/>
</dbReference>
<evidence type="ECO:0000259" key="2">
    <source>
        <dbReference type="PROSITE" id="PS51233"/>
    </source>
</evidence>
<feature type="compositionally biased region" description="Polar residues" evidence="1">
    <location>
        <begin position="90"/>
        <end position="109"/>
    </location>
</feature>
<keyword evidence="4" id="KW-1185">Reference proteome</keyword>
<accession>A0ABR8IZ53</accession>
<feature type="region of interest" description="Disordered" evidence="1">
    <location>
        <begin position="71"/>
        <end position="113"/>
    </location>
</feature>
<dbReference type="PANTHER" id="PTHR13802:SF59">
    <property type="entry name" value="SUSHI DOMAIN-CONTAINING PROTEIN 2"/>
    <property type="match status" value="1"/>
</dbReference>
<evidence type="ECO:0000256" key="1">
    <source>
        <dbReference type="SAM" id="MobiDB-lite"/>
    </source>
</evidence>